<evidence type="ECO:0000313" key="3">
    <source>
        <dbReference type="Proteomes" id="UP000669060"/>
    </source>
</evidence>
<dbReference type="EMBL" id="JAELYA010000001">
    <property type="protein sequence ID" value="MBO3273901.1"/>
    <property type="molecule type" value="Genomic_DNA"/>
</dbReference>
<protein>
    <submittedName>
        <fullName evidence="2">Uncharacterized protein</fullName>
    </submittedName>
</protein>
<gene>
    <name evidence="2" type="ORF">JFY56_01520</name>
</gene>
<feature type="chain" id="PRO_5045443108" evidence="1">
    <location>
        <begin position="25"/>
        <end position="464"/>
    </location>
</feature>
<evidence type="ECO:0000256" key="1">
    <source>
        <dbReference type="SAM" id="SignalP"/>
    </source>
</evidence>
<reference evidence="2 3" key="1">
    <citation type="submission" date="2020-12" db="EMBL/GenBank/DDBJ databases">
        <title>Pseudomonas schmalbachii sp. nov. isolated from millipede gut.</title>
        <authorList>
            <person name="Shelomi M."/>
        </authorList>
    </citation>
    <scope>NUCLEOTIDE SEQUENCE [LARGE SCALE GENOMIC DNA]</scope>
    <source>
        <strain evidence="2 3">Milli4</strain>
    </source>
</reference>
<keyword evidence="1" id="KW-0732">Signal</keyword>
<dbReference type="Proteomes" id="UP000669060">
    <property type="component" value="Unassembled WGS sequence"/>
</dbReference>
<proteinExistence type="predicted"/>
<dbReference type="RefSeq" id="WP_208311723.1">
    <property type="nucleotide sequence ID" value="NZ_JAELYA010000001.1"/>
</dbReference>
<comment type="caution">
    <text evidence="2">The sequence shown here is derived from an EMBL/GenBank/DDBJ whole genome shotgun (WGS) entry which is preliminary data.</text>
</comment>
<feature type="signal peptide" evidence="1">
    <location>
        <begin position="1"/>
        <end position="24"/>
    </location>
</feature>
<evidence type="ECO:0000313" key="2">
    <source>
        <dbReference type="EMBL" id="MBO3273901.1"/>
    </source>
</evidence>
<name>A0ABS3TJS3_9PSED</name>
<keyword evidence="3" id="KW-1185">Reference proteome</keyword>
<sequence length="464" mass="48612">MHNRLTLLASSILLASISGGAAQAALYAVAPAPAEDDLSTGGYAPWYQDTHGRTLDLCQSKAVSSRVPGTVAAPTYMCTLNAAPGEFDPAQPMLFPAEPDDPANWPDETFWFTADSAITDAASGIDLGYVAAIEAAFSGDIADGNQVSFARIRIRVDVPVAGVYTVTHPYGVEVFDVTPEEFTDTGGDRAINMTRDIGIGTPRIDYSGALKGDIGPFLRSVNGPYTETNPETGLQDKFIGDPNLEEQVTGSPFNTNYVRIQGPNGIDLRTDLFSISGKLSTVDLPAPNLVQRATYSRENASGGVAAQQDVFTMAPPPPGTAVFNDSANNPVTMTEANSTGSWYGQSTVNPSLPATLQVTVDNHLAIPTALAPNTVPIQLTDLVTITRAEYRLSDNRLTIQASTSDRTAPPTLTAYAGESGALIGELAGGADKSMSPTVGLVPPATVRVTSANGGSDTEEVVIVQ</sequence>
<organism evidence="2 3">
    <name type="scientific">Pseudomonas schmalbachii</name>
    <dbReference type="NCBI Taxonomy" id="2816993"/>
    <lineage>
        <taxon>Bacteria</taxon>
        <taxon>Pseudomonadati</taxon>
        <taxon>Pseudomonadota</taxon>
        <taxon>Gammaproteobacteria</taxon>
        <taxon>Pseudomonadales</taxon>
        <taxon>Pseudomonadaceae</taxon>
        <taxon>Pseudomonas</taxon>
    </lineage>
</organism>
<accession>A0ABS3TJS3</accession>